<dbReference type="Proteomes" id="UP000243459">
    <property type="component" value="Chromosome 1"/>
</dbReference>
<keyword evidence="7" id="KW-1185">Reference proteome</keyword>
<feature type="compositionally biased region" description="Polar residues" evidence="3">
    <location>
        <begin position="442"/>
        <end position="452"/>
    </location>
</feature>
<accession>A0A5P1FP75</accession>
<dbReference type="CDD" id="cd00177">
    <property type="entry name" value="START"/>
    <property type="match status" value="1"/>
</dbReference>
<dbReference type="AlphaFoldDB" id="A0A5P1FP75"/>
<proteinExistence type="predicted"/>
<reference evidence="7" key="1">
    <citation type="journal article" date="2017" name="Nat. Commun.">
        <title>The asparagus genome sheds light on the origin and evolution of a young Y chromosome.</title>
        <authorList>
            <person name="Harkess A."/>
            <person name="Zhou J."/>
            <person name="Xu C."/>
            <person name="Bowers J.E."/>
            <person name="Van der Hulst R."/>
            <person name="Ayyampalayam S."/>
            <person name="Mercati F."/>
            <person name="Riccardi P."/>
            <person name="McKain M.R."/>
            <person name="Kakrana A."/>
            <person name="Tang H."/>
            <person name="Ray J."/>
            <person name="Groenendijk J."/>
            <person name="Arikit S."/>
            <person name="Mathioni S.M."/>
            <person name="Nakano M."/>
            <person name="Shan H."/>
            <person name="Telgmann-Rauber A."/>
            <person name="Kanno A."/>
            <person name="Yue Z."/>
            <person name="Chen H."/>
            <person name="Li W."/>
            <person name="Chen Y."/>
            <person name="Xu X."/>
            <person name="Zhang Y."/>
            <person name="Luo S."/>
            <person name="Chen H."/>
            <person name="Gao J."/>
            <person name="Mao Z."/>
            <person name="Pires J.C."/>
            <person name="Luo M."/>
            <person name="Kudrna D."/>
            <person name="Wing R.A."/>
            <person name="Meyers B.C."/>
            <person name="Yi K."/>
            <person name="Kong H."/>
            <person name="Lavrijsen P."/>
            <person name="Sunseri F."/>
            <person name="Falavigna A."/>
            <person name="Ye Y."/>
            <person name="Leebens-Mack J.H."/>
            <person name="Chen G."/>
        </authorList>
    </citation>
    <scope>NUCLEOTIDE SEQUENCE [LARGE SCALE GENOMIC DNA]</scope>
    <source>
        <strain evidence="7">cv. DH0086</strain>
    </source>
</reference>
<dbReference type="InterPro" id="IPR011993">
    <property type="entry name" value="PH-like_dom_sf"/>
</dbReference>
<evidence type="ECO:0000256" key="2">
    <source>
        <dbReference type="ARBA" id="ARBA00022824"/>
    </source>
</evidence>
<dbReference type="PANTHER" id="PTHR12136">
    <property type="entry name" value="ENHANCED DISEASE RESISTANCE-RELATED"/>
    <property type="match status" value="1"/>
</dbReference>
<dbReference type="GO" id="GO:0008289">
    <property type="term" value="F:lipid binding"/>
    <property type="evidence" value="ECO:0007669"/>
    <property type="project" value="InterPro"/>
</dbReference>
<dbReference type="Pfam" id="PF00169">
    <property type="entry name" value="PH"/>
    <property type="match status" value="1"/>
</dbReference>
<dbReference type="SUPFAM" id="SSF50729">
    <property type="entry name" value="PH domain-like"/>
    <property type="match status" value="1"/>
</dbReference>
<dbReference type="SMART" id="SM00234">
    <property type="entry name" value="START"/>
    <property type="match status" value="1"/>
</dbReference>
<dbReference type="InterPro" id="IPR023393">
    <property type="entry name" value="START-like_dom_sf"/>
</dbReference>
<dbReference type="Gene3D" id="3.30.530.20">
    <property type="match status" value="1"/>
</dbReference>
<dbReference type="InterPro" id="IPR001849">
    <property type="entry name" value="PH_domain"/>
</dbReference>
<dbReference type="PROSITE" id="PS50003">
    <property type="entry name" value="PH_DOMAIN"/>
    <property type="match status" value="1"/>
</dbReference>
<evidence type="ECO:0008006" key="8">
    <source>
        <dbReference type="Google" id="ProtNLM"/>
    </source>
</evidence>
<feature type="region of interest" description="Disordered" evidence="3">
    <location>
        <begin position="420"/>
        <end position="489"/>
    </location>
</feature>
<evidence type="ECO:0000259" key="4">
    <source>
        <dbReference type="PROSITE" id="PS50003"/>
    </source>
</evidence>
<dbReference type="SMART" id="SM00233">
    <property type="entry name" value="PH"/>
    <property type="match status" value="1"/>
</dbReference>
<evidence type="ECO:0000259" key="5">
    <source>
        <dbReference type="PROSITE" id="PS50848"/>
    </source>
</evidence>
<evidence type="ECO:0000313" key="7">
    <source>
        <dbReference type="Proteomes" id="UP000243459"/>
    </source>
</evidence>
<dbReference type="InterPro" id="IPR045096">
    <property type="entry name" value="EDR2-like"/>
</dbReference>
<evidence type="ECO:0000313" key="6">
    <source>
        <dbReference type="EMBL" id="ONK79922.1"/>
    </source>
</evidence>
<organism evidence="6 7">
    <name type="scientific">Asparagus officinalis</name>
    <name type="common">Garden asparagus</name>
    <dbReference type="NCBI Taxonomy" id="4686"/>
    <lineage>
        <taxon>Eukaryota</taxon>
        <taxon>Viridiplantae</taxon>
        <taxon>Streptophyta</taxon>
        <taxon>Embryophyta</taxon>
        <taxon>Tracheophyta</taxon>
        <taxon>Spermatophyta</taxon>
        <taxon>Magnoliopsida</taxon>
        <taxon>Liliopsida</taxon>
        <taxon>Asparagales</taxon>
        <taxon>Asparagaceae</taxon>
        <taxon>Asparagoideae</taxon>
        <taxon>Asparagus</taxon>
    </lineage>
</organism>
<dbReference type="SUPFAM" id="SSF55961">
    <property type="entry name" value="Bet v1-like"/>
    <property type="match status" value="1"/>
</dbReference>
<dbReference type="Gene3D" id="2.30.29.30">
    <property type="entry name" value="Pleckstrin-homology domain (PH domain)/Phosphotyrosine-binding domain (PTB)"/>
    <property type="match status" value="1"/>
</dbReference>
<dbReference type="Pfam" id="PF01852">
    <property type="entry name" value="START"/>
    <property type="match status" value="1"/>
</dbReference>
<dbReference type="PROSITE" id="PS50848">
    <property type="entry name" value="START"/>
    <property type="match status" value="1"/>
</dbReference>
<dbReference type="InterPro" id="IPR009769">
    <property type="entry name" value="EDR2_C"/>
</dbReference>
<feature type="domain" description="START" evidence="5">
    <location>
        <begin position="210"/>
        <end position="389"/>
    </location>
</feature>
<dbReference type="InterPro" id="IPR002913">
    <property type="entry name" value="START_lipid-bd_dom"/>
</dbReference>
<protein>
    <recommendedName>
        <fullName evidence="8">START domain-containing protein</fullName>
    </recommendedName>
</protein>
<dbReference type="GO" id="GO:0005783">
    <property type="term" value="C:endoplasmic reticulum"/>
    <property type="evidence" value="ECO:0007669"/>
    <property type="project" value="UniProtKB-SubCell"/>
</dbReference>
<evidence type="ECO:0000256" key="3">
    <source>
        <dbReference type="SAM" id="MobiDB-lite"/>
    </source>
</evidence>
<gene>
    <name evidence="6" type="ORF">A4U43_C01F11850</name>
</gene>
<comment type="subcellular location">
    <subcellularLocation>
        <location evidence="1">Endoplasmic reticulum</location>
    </subcellularLocation>
</comment>
<dbReference type="PANTHER" id="PTHR12136:SF100">
    <property type="entry name" value="PROTEIN ENHANCED DISEASE RESISTANCE 2-LIKE"/>
    <property type="match status" value="1"/>
</dbReference>
<feature type="domain" description="PH" evidence="4">
    <location>
        <begin position="15"/>
        <end position="122"/>
    </location>
</feature>
<dbReference type="OrthoDB" id="9970435at2759"/>
<dbReference type="Gramene" id="ONK79922">
    <property type="protein sequence ID" value="ONK79922"/>
    <property type="gene ID" value="A4U43_C01F11850"/>
</dbReference>
<dbReference type="EMBL" id="CM007381">
    <property type="protein sequence ID" value="ONK79922.1"/>
    <property type="molecule type" value="Genomic_DNA"/>
</dbReference>
<keyword evidence="2" id="KW-0256">Endoplasmic reticulum</keyword>
<sequence length="736" mass="83756">MKSSSTIGKKKEAPKVIHEGWMVRYGRRKIGRSFFHMRYFVLELTLLAYYKKKPKDNMVPLRTLQIDGSCRVEDRGLKPHQGHMVYVLSIYKKKESYDRITMAAFNIQEAMIWKEKIELVIDQHQGLNTSNGNKNLASYKSIGGNQRNVCFDDQESQFSQEDEEEHQQVLLPRRKTINEPPGSVPDWTQELESGLSNQDNSVQASSSRHWRLVRLQNGLRFFEELLEADLLPSSCSKAMKAVGVIEATSEAIFELIISMDCSTRFEWDCCFQYGSLVEEVDGHTAVLYHRLHLDWLPKFAWPRDLCYVRYWRYNDDGSYVILFRSREHTDCGPQPGFVRAHIESGGFKISPLRSRNGRPRTQVQHLMQIDMKGWISFFSPSFQQYSLIRMLNNVAGLRDWFSQTDETHRITRIPVMSNMTSDSLSLEKDQMAEESDMPPTPSLDQIRSSSKHSVMLDEESDEDEDQFQNELEEYPVKPETDIKQTASDQELSDQIDLSCISGNLRWDDGDNGRDCWKTSDGNNFKVRSKNFMSDKSKVPAGKPLMKLVAVDWLKDTKRIDHVGRRHGCAAQVASEKGLSSLIINLQVPGSTFYSLVFYFMIKTLKPGSLLQRFFDGDDEFRSSRFKLIPAVPKGSWIVRQSVGNSACLLAKAVDCTFIREPKYLEIDVDIGSSTVAKGVLGLVLGVVTTLVVDMAFLVQGNTAEELPEQIIGSVRISHLELASAVASGLDINPLDE</sequence>
<dbReference type="Pfam" id="PF07059">
    <property type="entry name" value="EDR2_C"/>
    <property type="match status" value="1"/>
</dbReference>
<evidence type="ECO:0000256" key="1">
    <source>
        <dbReference type="ARBA" id="ARBA00004240"/>
    </source>
</evidence>
<feature type="compositionally biased region" description="Acidic residues" evidence="3">
    <location>
        <begin position="456"/>
        <end position="473"/>
    </location>
</feature>
<name>A0A5P1FP75_ASPOF</name>